<dbReference type="Proteomes" id="UP000007093">
    <property type="component" value="Chromosome"/>
</dbReference>
<dbReference type="InterPro" id="IPR015421">
    <property type="entry name" value="PyrdxlP-dep_Trfase_major"/>
</dbReference>
<evidence type="ECO:0000256" key="9">
    <source>
        <dbReference type="ARBA" id="ARBA00047630"/>
    </source>
</evidence>
<keyword evidence="14" id="KW-1185">Reference proteome</keyword>
<dbReference type="Gene3D" id="3.90.1150.10">
    <property type="entry name" value="Aspartate Aminotransferase, domain 1"/>
    <property type="match status" value="1"/>
</dbReference>
<feature type="binding site" evidence="11">
    <location>
        <begin position="240"/>
        <end position="241"/>
    </location>
    <ligand>
        <name>pyridoxal 5'-phosphate</name>
        <dbReference type="ChEBI" id="CHEBI:597326"/>
    </ligand>
</feature>
<dbReference type="InterPro" id="IPR022278">
    <property type="entry name" value="Pser_aminoTfrase"/>
</dbReference>
<feature type="modified residue" description="N6-(pyridoxal phosphate)lysine" evidence="11">
    <location>
        <position position="199"/>
    </location>
</feature>
<feature type="binding site" evidence="11">
    <location>
        <position position="198"/>
    </location>
    <ligand>
        <name>pyridoxal 5'-phosphate</name>
        <dbReference type="ChEBI" id="CHEBI:597326"/>
    </ligand>
</feature>
<dbReference type="InterPro" id="IPR015422">
    <property type="entry name" value="PyrdxlP-dep_Trfase_small"/>
</dbReference>
<feature type="binding site" evidence="11">
    <location>
        <begin position="79"/>
        <end position="80"/>
    </location>
    <ligand>
        <name>pyridoxal 5'-phosphate</name>
        <dbReference type="ChEBI" id="CHEBI:597326"/>
    </ligand>
</feature>
<dbReference type="PIRSF" id="PIRSF000525">
    <property type="entry name" value="SerC"/>
    <property type="match status" value="1"/>
</dbReference>
<evidence type="ECO:0000256" key="4">
    <source>
        <dbReference type="ARBA" id="ARBA00022576"/>
    </source>
</evidence>
<dbReference type="PANTHER" id="PTHR43247">
    <property type="entry name" value="PHOSPHOSERINE AMINOTRANSFERASE"/>
    <property type="match status" value="1"/>
</dbReference>
<dbReference type="STRING" id="568816.Acin_0249"/>
<name>G4Q7F5_ACIIR</name>
<evidence type="ECO:0000256" key="6">
    <source>
        <dbReference type="ARBA" id="ARBA00022679"/>
    </source>
</evidence>
<evidence type="ECO:0000256" key="5">
    <source>
        <dbReference type="ARBA" id="ARBA00022605"/>
    </source>
</evidence>
<dbReference type="GO" id="GO:0030170">
    <property type="term" value="F:pyridoxal phosphate binding"/>
    <property type="evidence" value="ECO:0007669"/>
    <property type="project" value="UniProtKB-UniRule"/>
</dbReference>
<evidence type="ECO:0000313" key="14">
    <source>
        <dbReference type="Proteomes" id="UP000007093"/>
    </source>
</evidence>
<evidence type="ECO:0000259" key="12">
    <source>
        <dbReference type="Pfam" id="PF00266"/>
    </source>
</evidence>
<dbReference type="InterPro" id="IPR015424">
    <property type="entry name" value="PyrdxlP-dep_Trfase"/>
</dbReference>
<evidence type="ECO:0000256" key="3">
    <source>
        <dbReference type="ARBA" id="ARBA00006904"/>
    </source>
</evidence>
<dbReference type="KEGG" id="ain:Acin_0249"/>
<comment type="function">
    <text evidence="1 11">Catalyzes the reversible conversion of 3-phosphohydroxypyruvate to phosphoserine and of 3-hydroxy-2-oxo-4-phosphonooxybutanoate to phosphohydroxythreonine.</text>
</comment>
<dbReference type="EC" id="2.6.1.52" evidence="11"/>
<keyword evidence="5 11" id="KW-0028">Amino-acid biosynthesis</keyword>
<dbReference type="NCBIfam" id="NF003764">
    <property type="entry name" value="PRK05355.1"/>
    <property type="match status" value="1"/>
</dbReference>
<dbReference type="PATRIC" id="fig|568816.4.peg.242"/>
<comment type="pathway">
    <text evidence="2 11">Amino-acid biosynthesis; L-serine biosynthesis; L-serine from 3-phospho-D-glycerate: step 2/3.</text>
</comment>
<evidence type="ECO:0000313" key="13">
    <source>
        <dbReference type="EMBL" id="AEQ21493.1"/>
    </source>
</evidence>
<feature type="binding site" evidence="11">
    <location>
        <position position="45"/>
    </location>
    <ligand>
        <name>L-glutamate</name>
        <dbReference type="ChEBI" id="CHEBI:29985"/>
    </ligand>
</feature>
<dbReference type="PANTHER" id="PTHR43247:SF1">
    <property type="entry name" value="PHOSPHOSERINE AMINOTRANSFERASE"/>
    <property type="match status" value="1"/>
</dbReference>
<dbReference type="AlphaFoldDB" id="G4Q7F5"/>
<comment type="cofactor">
    <cofactor evidence="11">
        <name>pyridoxal 5'-phosphate</name>
        <dbReference type="ChEBI" id="CHEBI:597326"/>
    </cofactor>
    <text evidence="11">Binds 1 pyridoxal phosphate per subunit.</text>
</comment>
<dbReference type="NCBIfam" id="TIGR01364">
    <property type="entry name" value="serC_1"/>
    <property type="match status" value="1"/>
</dbReference>
<organism evidence="13 14">
    <name type="scientific">Acidaminococcus intestini (strain RyC-MR95)</name>
    <dbReference type="NCBI Taxonomy" id="568816"/>
    <lineage>
        <taxon>Bacteria</taxon>
        <taxon>Bacillati</taxon>
        <taxon>Bacillota</taxon>
        <taxon>Negativicutes</taxon>
        <taxon>Acidaminococcales</taxon>
        <taxon>Acidaminococcaceae</taxon>
        <taxon>Acidaminococcus</taxon>
    </lineage>
</organism>
<dbReference type="HAMAP" id="MF_00160">
    <property type="entry name" value="SerC_aminotrans_5"/>
    <property type="match status" value="1"/>
</dbReference>
<dbReference type="InParanoid" id="G4Q7F5"/>
<dbReference type="FunFam" id="3.40.640.10:FF:000010">
    <property type="entry name" value="Phosphoserine aminotransferase"/>
    <property type="match status" value="1"/>
</dbReference>
<dbReference type="FunFam" id="3.90.1150.10:FF:000006">
    <property type="entry name" value="Phosphoserine aminotransferase"/>
    <property type="match status" value="1"/>
</dbReference>
<comment type="subunit">
    <text evidence="11">Homodimer.</text>
</comment>
<evidence type="ECO:0000256" key="10">
    <source>
        <dbReference type="ARBA" id="ARBA00049007"/>
    </source>
</evidence>
<dbReference type="UniPathway" id="UPA00135">
    <property type="reaction ID" value="UER00197"/>
</dbReference>
<dbReference type="eggNOG" id="COG1932">
    <property type="taxonomic scope" value="Bacteria"/>
</dbReference>
<keyword evidence="8 11" id="KW-0718">Serine biosynthesis</keyword>
<keyword evidence="6 11" id="KW-0808">Transferase</keyword>
<comment type="caution">
    <text evidence="11">Lacks conserved residue(s) required for the propagation of feature annotation.</text>
</comment>
<comment type="catalytic activity">
    <reaction evidence="9 11">
        <text>4-(phosphooxy)-L-threonine + 2-oxoglutarate = (R)-3-hydroxy-2-oxo-4-phosphooxybutanoate + L-glutamate</text>
        <dbReference type="Rhea" id="RHEA:16573"/>
        <dbReference type="ChEBI" id="CHEBI:16810"/>
        <dbReference type="ChEBI" id="CHEBI:29985"/>
        <dbReference type="ChEBI" id="CHEBI:58452"/>
        <dbReference type="ChEBI" id="CHEBI:58538"/>
        <dbReference type="EC" id="2.6.1.52"/>
    </reaction>
</comment>
<sequence length="364" mass="40373">MNKMGRIFNFGAGPSMLPLPVLEQAQAELLDYKGSGMSVMEISHRSDLFEDINHEAQKDIKTLLHLDDNWSVMFMGGGGTLQFSMIPMNFLMPGKVGAYADTGNFAHKAMLEADKIGETAVAYSSRSTGYDRVPKKGEIQMPHQAAYLYINSNNTVYGTEYHEYPETGHVPLIADFSSDFLSRPVPMDRFSLVYGGAQKNIGPAGVTVVIGKKSFLRGRDSRLPLMLNYETFMDHDSTYNTPPVYGIYIVGLVAKWLLAQGGLEAMAVRNARKSKIVYDVIDAYPDFYVGRAQKDSRSLMNATFNLPTSELEALFVESAAQNGMVGLKGHRVSGGIRASMYNAMPQEGCETLAAFMDDFYRRHR</sequence>
<dbReference type="FunCoup" id="G4Q7F5">
    <property type="interactions" value="322"/>
</dbReference>
<feature type="binding site" evidence="11">
    <location>
        <position position="105"/>
    </location>
    <ligand>
        <name>pyridoxal 5'-phosphate</name>
        <dbReference type="ChEBI" id="CHEBI:597326"/>
    </ligand>
</feature>
<keyword evidence="11" id="KW-0963">Cytoplasm</keyword>
<proteinExistence type="inferred from homology"/>
<keyword evidence="7 11" id="KW-0663">Pyridoxal phosphate</keyword>
<protein>
    <recommendedName>
        <fullName evidence="11">Phosphoserine aminotransferase</fullName>
        <ecNumber evidence="11">2.6.1.52</ecNumber>
    </recommendedName>
    <alternativeName>
        <fullName evidence="11">Phosphohydroxythreonine aminotransferase</fullName>
        <shortName evidence="11">PSAT</shortName>
    </alternativeName>
</protein>
<evidence type="ECO:0000256" key="11">
    <source>
        <dbReference type="HAMAP-Rule" id="MF_00160"/>
    </source>
</evidence>
<comment type="catalytic activity">
    <reaction evidence="10 11">
        <text>O-phospho-L-serine + 2-oxoglutarate = 3-phosphooxypyruvate + L-glutamate</text>
        <dbReference type="Rhea" id="RHEA:14329"/>
        <dbReference type="ChEBI" id="CHEBI:16810"/>
        <dbReference type="ChEBI" id="CHEBI:18110"/>
        <dbReference type="ChEBI" id="CHEBI:29985"/>
        <dbReference type="ChEBI" id="CHEBI:57524"/>
        <dbReference type="EC" id="2.6.1.52"/>
    </reaction>
</comment>
<evidence type="ECO:0000256" key="2">
    <source>
        <dbReference type="ARBA" id="ARBA00005099"/>
    </source>
</evidence>
<dbReference type="SUPFAM" id="SSF53383">
    <property type="entry name" value="PLP-dependent transferases"/>
    <property type="match status" value="1"/>
</dbReference>
<reference evidence="13 14" key="1">
    <citation type="journal article" date="2011" name="J. Bacteriol.">
        <title>Complete genome sequence of Acidaminococcus intestini RYC-MR95, a Gram-negative bacterium from the phylum Firmicutes.</title>
        <authorList>
            <person name="D'Auria G."/>
            <person name="Galan J.C."/>
            <person name="Rodriguez-Alcayna M."/>
            <person name="Moya A."/>
            <person name="Baquero F."/>
            <person name="Latorre A."/>
        </authorList>
    </citation>
    <scope>NUCLEOTIDE SEQUENCE [LARGE SCALE GENOMIC DNA]</scope>
    <source>
        <strain evidence="13 14">RyC-MR95</strain>
    </source>
</reference>
<feature type="domain" description="Aminotransferase class V" evidence="12">
    <location>
        <begin position="7"/>
        <end position="351"/>
    </location>
</feature>
<dbReference type="Gene3D" id="3.40.640.10">
    <property type="entry name" value="Type I PLP-dependent aspartate aminotransferase-like (Major domain)"/>
    <property type="match status" value="1"/>
</dbReference>
<dbReference type="Pfam" id="PF00266">
    <property type="entry name" value="Aminotran_5"/>
    <property type="match status" value="1"/>
</dbReference>
<accession>G4Q7F5</accession>
<dbReference type="InterPro" id="IPR000192">
    <property type="entry name" value="Aminotrans_V_dom"/>
</dbReference>
<keyword evidence="4 11" id="KW-0032">Aminotransferase</keyword>
<evidence type="ECO:0000256" key="1">
    <source>
        <dbReference type="ARBA" id="ARBA00003483"/>
    </source>
</evidence>
<evidence type="ECO:0000256" key="8">
    <source>
        <dbReference type="ARBA" id="ARBA00023299"/>
    </source>
</evidence>
<evidence type="ECO:0000256" key="7">
    <source>
        <dbReference type="ARBA" id="ARBA00022898"/>
    </source>
</evidence>
<dbReference type="GO" id="GO:0004648">
    <property type="term" value="F:O-phospho-L-serine:2-oxoglutarate aminotransferase activity"/>
    <property type="evidence" value="ECO:0007669"/>
    <property type="project" value="UniProtKB-UniRule"/>
</dbReference>
<feature type="binding site" evidence="11">
    <location>
        <position position="175"/>
    </location>
    <ligand>
        <name>pyridoxal 5'-phosphate</name>
        <dbReference type="ChEBI" id="CHEBI:597326"/>
    </ligand>
</feature>
<dbReference type="EMBL" id="CP003058">
    <property type="protein sequence ID" value="AEQ21493.1"/>
    <property type="molecule type" value="Genomic_DNA"/>
</dbReference>
<feature type="binding site" evidence="11">
    <location>
        <position position="155"/>
    </location>
    <ligand>
        <name>pyridoxal 5'-phosphate</name>
        <dbReference type="ChEBI" id="CHEBI:597326"/>
    </ligand>
</feature>
<dbReference type="GO" id="GO:0006564">
    <property type="term" value="P:L-serine biosynthetic process"/>
    <property type="evidence" value="ECO:0007669"/>
    <property type="project" value="UniProtKB-UniRule"/>
</dbReference>
<dbReference type="GO" id="GO:0005737">
    <property type="term" value="C:cytoplasm"/>
    <property type="evidence" value="ECO:0007669"/>
    <property type="project" value="UniProtKB-SubCell"/>
</dbReference>
<comment type="similarity">
    <text evidence="3 11">Belongs to the class-V pyridoxal-phosphate-dependent aminotransferase family. SerC subfamily.</text>
</comment>
<comment type="subcellular location">
    <subcellularLocation>
        <location evidence="11">Cytoplasm</location>
    </subcellularLocation>
</comment>
<gene>
    <name evidence="11 13" type="primary">serC</name>
    <name evidence="13" type="ordered locus">Acin_0249</name>
</gene>
<dbReference type="HOGENOM" id="CLU_034866_0_2_9"/>